<dbReference type="Pfam" id="PF10342">
    <property type="entry name" value="Kre9_KNH"/>
    <property type="match status" value="1"/>
</dbReference>
<keyword evidence="1 2" id="KW-0732">Signal</keyword>
<feature type="domain" description="Yeast cell wall synthesis Kre9/Knh1-like N-terminal" evidence="3">
    <location>
        <begin position="570"/>
        <end position="642"/>
    </location>
</feature>
<evidence type="ECO:0000259" key="3">
    <source>
        <dbReference type="Pfam" id="PF10342"/>
    </source>
</evidence>
<dbReference type="RefSeq" id="WP_200349434.1">
    <property type="nucleotide sequence ID" value="NZ_BAABHZ010000010.1"/>
</dbReference>
<evidence type="ECO:0000313" key="5">
    <source>
        <dbReference type="Proteomes" id="UP000600139"/>
    </source>
</evidence>
<gene>
    <name evidence="4" type="ORF">JIN84_02530</name>
</gene>
<dbReference type="Proteomes" id="UP000600139">
    <property type="component" value="Unassembled WGS sequence"/>
</dbReference>
<dbReference type="InterPro" id="IPR008757">
    <property type="entry name" value="Peptidase_M6-like_domain"/>
</dbReference>
<organism evidence="4 5">
    <name type="scientific">Luteolibacter yonseiensis</name>
    <dbReference type="NCBI Taxonomy" id="1144680"/>
    <lineage>
        <taxon>Bacteria</taxon>
        <taxon>Pseudomonadati</taxon>
        <taxon>Verrucomicrobiota</taxon>
        <taxon>Verrucomicrobiia</taxon>
        <taxon>Verrucomicrobiales</taxon>
        <taxon>Verrucomicrobiaceae</taxon>
        <taxon>Luteolibacter</taxon>
    </lineage>
</organism>
<reference evidence="4" key="1">
    <citation type="submission" date="2021-01" db="EMBL/GenBank/DDBJ databases">
        <title>Modified the classification status of verrucomicrobia.</title>
        <authorList>
            <person name="Feng X."/>
        </authorList>
    </citation>
    <scope>NUCLEOTIDE SEQUENCE</scope>
    <source>
        <strain evidence="4">JCM 18052</strain>
    </source>
</reference>
<dbReference type="PANTHER" id="PTHR41775">
    <property type="entry name" value="SECRETED PROTEIN-RELATED"/>
    <property type="match status" value="1"/>
</dbReference>
<dbReference type="EMBL" id="JAENIK010000004">
    <property type="protein sequence ID" value="MBK1814472.1"/>
    <property type="molecule type" value="Genomic_DNA"/>
</dbReference>
<evidence type="ECO:0000256" key="1">
    <source>
        <dbReference type="ARBA" id="ARBA00022729"/>
    </source>
</evidence>
<feature type="chain" id="PRO_5038117046" evidence="2">
    <location>
        <begin position="26"/>
        <end position="1146"/>
    </location>
</feature>
<accession>A0A934R0Y8</accession>
<proteinExistence type="predicted"/>
<name>A0A934R0Y8_9BACT</name>
<dbReference type="AlphaFoldDB" id="A0A934R0Y8"/>
<dbReference type="PANTHER" id="PTHR41775:SF1">
    <property type="entry name" value="PEPTIDASE M6-LIKE DOMAIN-CONTAINING PROTEIN"/>
    <property type="match status" value="1"/>
</dbReference>
<sequence length="1146" mass="122915">MKKSLLFRQLRLLALFAGGIGSAVAAPYGPDGRETKWTQPDGKVLQLKVFGDEYYGRTETSDGFSVYLNQADKTYYYAVLGADKKSFVSSGTRADAPAPAGLEKHLEQAGEVVDSIIGENHSKFEGDRADRWNKRVDAVQTLRSAAKGAGINRAAVDAAEILAAPVNGSKVGLTILVQFPDDTRTTRVDPTNFPTNREKIVRFCNNVGYTENGNTGSVRDYFSDQSLGALTYTQSVTQIVTLPHPRDYYNYSDYPANQELYEDIGASATEIISDAVVILKQQGFDFSGLSLNGDRILATNVFFAGDDSGAWSFGLWPHQSTVRGEINVGTEEAPLYVGDYQITNLPDTAPVIGTFCHENGHLLLNYPDLYSSKLVPNTNRTEQGVGEHCLMGSANHLNNGKTPGPINAYFKELVGWGNITDMASDDFQKVKLPTTGNVARRILNPADARESFVIENRGNGDKWAQYVPDKGIVIWHIDGKVSGNMSGNPHYQVAVMQADGRRDLERGVNRGDGSDLFDSSDPNFNDTTTPNAKWWDNSNSFIGVKVRSAPGNTMIVDFGALKPNTARVFSPNGGEVLFRGSVFPVTWGANITGNVKIELLKAGALHSVIAANRANDGSFAWTVPTTLVPATDYSIRVSSLTNTVPATDSSNGNFSVTAGTFPAGGEMPYGWSKPSGVQAGWSVTKSEVYEGARCLATNKMGDGKTAGIAYRSHFKAGVVSFYIKVSSELGYDYARFYIDGEEQLINDERGISGNGKWIYVSYPVTAGTHTFKWTYQKDETYGDMQDTVWLDGVTMPATTQEIAVTNPLGEDIVSGASTTVCPSVGVRYSAAPVTFTIRNVGQADLTGISVKTIGANSGDFIVQKLTKTAVSAGQNATFQVVFKPTAVGARTATLQIRSSDGDEGIFSVALNGTGLESSRIGVYQASKALTDNVSIVTFAKTETKNKGQTKTIVVKNTGSAVLDRLAISVSGPKSKDFVVSPTSLAPLAPGASASFNVSFRPTEPKKGKQRDAVINISSNDYATGQFQVLLAGNSDPVKKAKAQAATTLAQAASPSGITRFSVADPAGASVTLKATAGVEVISGKKYRSLTITKNAGVSGTVEVSSNLLDWYSGKKHTTVLIDNATTLKVRDNTPFTSDSKRYIRLR</sequence>
<dbReference type="Gene3D" id="2.60.40.10">
    <property type="entry name" value="Immunoglobulins"/>
    <property type="match status" value="2"/>
</dbReference>
<evidence type="ECO:0000313" key="4">
    <source>
        <dbReference type="EMBL" id="MBK1814472.1"/>
    </source>
</evidence>
<keyword evidence="4" id="KW-0645">Protease</keyword>
<comment type="caution">
    <text evidence="4">The sequence shown here is derived from an EMBL/GenBank/DDBJ whole genome shotgun (WGS) entry which is preliminary data.</text>
</comment>
<dbReference type="GO" id="GO:0006508">
    <property type="term" value="P:proteolysis"/>
    <property type="evidence" value="ECO:0007669"/>
    <property type="project" value="InterPro"/>
</dbReference>
<dbReference type="InterPro" id="IPR018466">
    <property type="entry name" value="Kre9/Knh1-like_N"/>
</dbReference>
<feature type="signal peptide" evidence="2">
    <location>
        <begin position="1"/>
        <end position="25"/>
    </location>
</feature>
<evidence type="ECO:0000256" key="2">
    <source>
        <dbReference type="SAM" id="SignalP"/>
    </source>
</evidence>
<keyword evidence="5" id="KW-1185">Reference proteome</keyword>
<dbReference type="NCBIfam" id="TIGR03296">
    <property type="entry name" value="M6dom_TIGR03296"/>
    <property type="match status" value="1"/>
</dbReference>
<protein>
    <submittedName>
        <fullName evidence="4">M6 family metalloprotease domain-containing protein</fullName>
    </submittedName>
</protein>
<dbReference type="NCBIfam" id="NF012200">
    <property type="entry name" value="choice_anch_D"/>
    <property type="match status" value="2"/>
</dbReference>
<dbReference type="GO" id="GO:0008237">
    <property type="term" value="F:metallopeptidase activity"/>
    <property type="evidence" value="ECO:0007669"/>
    <property type="project" value="UniProtKB-KW"/>
</dbReference>
<keyword evidence="4" id="KW-0378">Hydrolase</keyword>
<dbReference type="InterPro" id="IPR013783">
    <property type="entry name" value="Ig-like_fold"/>
</dbReference>
<keyword evidence="4" id="KW-0482">Metalloprotease</keyword>